<proteinExistence type="predicted"/>
<organism evidence="1">
    <name type="scientific">Arundo donax</name>
    <name type="common">Giant reed</name>
    <name type="synonym">Donax arundinaceus</name>
    <dbReference type="NCBI Taxonomy" id="35708"/>
    <lineage>
        <taxon>Eukaryota</taxon>
        <taxon>Viridiplantae</taxon>
        <taxon>Streptophyta</taxon>
        <taxon>Embryophyta</taxon>
        <taxon>Tracheophyta</taxon>
        <taxon>Spermatophyta</taxon>
        <taxon>Magnoliopsida</taxon>
        <taxon>Liliopsida</taxon>
        <taxon>Poales</taxon>
        <taxon>Poaceae</taxon>
        <taxon>PACMAD clade</taxon>
        <taxon>Arundinoideae</taxon>
        <taxon>Arundineae</taxon>
        <taxon>Arundo</taxon>
    </lineage>
</organism>
<dbReference type="AlphaFoldDB" id="A0A0A8YKJ3"/>
<evidence type="ECO:0000313" key="1">
    <source>
        <dbReference type="EMBL" id="JAD25865.1"/>
    </source>
</evidence>
<protein>
    <submittedName>
        <fullName evidence="1">Uncharacterized protein</fullName>
    </submittedName>
</protein>
<reference evidence="1" key="1">
    <citation type="submission" date="2014-09" db="EMBL/GenBank/DDBJ databases">
        <authorList>
            <person name="Magalhaes I.L.F."/>
            <person name="Oliveira U."/>
            <person name="Santos F.R."/>
            <person name="Vidigal T.H.D.A."/>
            <person name="Brescovit A.D."/>
            <person name="Santos A.J."/>
        </authorList>
    </citation>
    <scope>NUCLEOTIDE SEQUENCE</scope>
    <source>
        <tissue evidence="1">Shoot tissue taken approximately 20 cm above the soil surface</tissue>
    </source>
</reference>
<sequence length="36" mass="4054">MVYRGALPLMVQLYPLTGTQELVLTFVSSSKARNLR</sequence>
<accession>A0A0A8YKJ3</accession>
<name>A0A0A8YKJ3_ARUDO</name>
<reference evidence="1" key="2">
    <citation type="journal article" date="2015" name="Data Brief">
        <title>Shoot transcriptome of the giant reed, Arundo donax.</title>
        <authorList>
            <person name="Barrero R.A."/>
            <person name="Guerrero F.D."/>
            <person name="Moolhuijzen P."/>
            <person name="Goolsby J.A."/>
            <person name="Tidwell J."/>
            <person name="Bellgard S.E."/>
            <person name="Bellgard M.I."/>
        </authorList>
    </citation>
    <scope>NUCLEOTIDE SEQUENCE</scope>
    <source>
        <tissue evidence="1">Shoot tissue taken approximately 20 cm above the soil surface</tissue>
    </source>
</reference>
<dbReference type="EMBL" id="GBRH01272030">
    <property type="protein sequence ID" value="JAD25865.1"/>
    <property type="molecule type" value="Transcribed_RNA"/>
</dbReference>